<accession>A0A8R1YX44</accession>
<gene>
    <name evidence="3" type="primary">WBGene00280972</name>
</gene>
<feature type="compositionally biased region" description="Basic and acidic residues" evidence="1">
    <location>
        <begin position="26"/>
        <end position="41"/>
    </location>
</feature>
<keyword evidence="4" id="KW-1185">Reference proteome</keyword>
<dbReference type="Proteomes" id="UP000005239">
    <property type="component" value="Unassembled WGS sequence"/>
</dbReference>
<evidence type="ECO:0000313" key="3">
    <source>
        <dbReference type="EnsemblMetazoa" id="PPA42603.1"/>
    </source>
</evidence>
<keyword evidence="2" id="KW-1133">Transmembrane helix</keyword>
<reference evidence="4" key="1">
    <citation type="journal article" date="2008" name="Nat. Genet.">
        <title>The Pristionchus pacificus genome provides a unique perspective on nematode lifestyle and parasitism.</title>
        <authorList>
            <person name="Dieterich C."/>
            <person name="Clifton S.W."/>
            <person name="Schuster L.N."/>
            <person name="Chinwalla A."/>
            <person name="Delehaunty K."/>
            <person name="Dinkelacker I."/>
            <person name="Fulton L."/>
            <person name="Fulton R."/>
            <person name="Godfrey J."/>
            <person name="Minx P."/>
            <person name="Mitreva M."/>
            <person name="Roeseler W."/>
            <person name="Tian H."/>
            <person name="Witte H."/>
            <person name="Yang S.P."/>
            <person name="Wilson R.K."/>
            <person name="Sommer R.J."/>
        </authorList>
    </citation>
    <scope>NUCLEOTIDE SEQUENCE [LARGE SCALE GENOMIC DNA]</scope>
    <source>
        <strain evidence="4">PS312</strain>
    </source>
</reference>
<keyword evidence="2" id="KW-0472">Membrane</keyword>
<evidence type="ECO:0000256" key="2">
    <source>
        <dbReference type="SAM" id="Phobius"/>
    </source>
</evidence>
<dbReference type="AlphaFoldDB" id="A0A2A6BWR0"/>
<keyword evidence="2" id="KW-0812">Transmembrane</keyword>
<protein>
    <submittedName>
        <fullName evidence="3">Uncharacterized protein</fullName>
    </submittedName>
</protein>
<organism evidence="3 4">
    <name type="scientific">Pristionchus pacificus</name>
    <name type="common">Parasitic nematode worm</name>
    <dbReference type="NCBI Taxonomy" id="54126"/>
    <lineage>
        <taxon>Eukaryota</taxon>
        <taxon>Metazoa</taxon>
        <taxon>Ecdysozoa</taxon>
        <taxon>Nematoda</taxon>
        <taxon>Chromadorea</taxon>
        <taxon>Rhabditida</taxon>
        <taxon>Rhabditina</taxon>
        <taxon>Diplogasteromorpha</taxon>
        <taxon>Diplogasteroidea</taxon>
        <taxon>Neodiplogasteridae</taxon>
        <taxon>Pristionchus</taxon>
    </lineage>
</organism>
<reference evidence="3" key="2">
    <citation type="submission" date="2022-06" db="UniProtKB">
        <authorList>
            <consortium name="EnsemblMetazoa"/>
        </authorList>
    </citation>
    <scope>IDENTIFICATION</scope>
    <source>
        <strain evidence="3">PS312</strain>
    </source>
</reference>
<evidence type="ECO:0000256" key="1">
    <source>
        <dbReference type="SAM" id="MobiDB-lite"/>
    </source>
</evidence>
<feature type="transmembrane region" description="Helical" evidence="2">
    <location>
        <begin position="58"/>
        <end position="80"/>
    </location>
</feature>
<name>A0A2A6BWR0_PRIPA</name>
<feature type="region of interest" description="Disordered" evidence="1">
    <location>
        <begin position="1"/>
        <end position="41"/>
    </location>
</feature>
<dbReference type="EnsemblMetazoa" id="PPA42603.1">
    <property type="protein sequence ID" value="PPA42603.1"/>
    <property type="gene ID" value="WBGene00280972"/>
</dbReference>
<evidence type="ECO:0000313" key="4">
    <source>
        <dbReference type="Proteomes" id="UP000005239"/>
    </source>
</evidence>
<proteinExistence type="predicted"/>
<accession>A0A2A6BWR0</accession>
<sequence length="86" mass="9511">MSCERIACSNTCSSDRRTLKKTSKPHHGELEATRDLERQPHRMDERVSMRVWLSPMNVLALIALLAVAVAVALGAPLIGIRDFDPG</sequence>